<name>A0A2P6QQG2_ROSCH</name>
<dbReference type="GO" id="GO:0003723">
    <property type="term" value="F:RNA binding"/>
    <property type="evidence" value="ECO:0007669"/>
    <property type="project" value="UniProtKB-UniRule"/>
</dbReference>
<dbReference type="InterPro" id="IPR000504">
    <property type="entry name" value="RRM_dom"/>
</dbReference>
<organism evidence="3 4">
    <name type="scientific">Rosa chinensis</name>
    <name type="common">China rose</name>
    <dbReference type="NCBI Taxonomy" id="74649"/>
    <lineage>
        <taxon>Eukaryota</taxon>
        <taxon>Viridiplantae</taxon>
        <taxon>Streptophyta</taxon>
        <taxon>Embryophyta</taxon>
        <taxon>Tracheophyta</taxon>
        <taxon>Spermatophyta</taxon>
        <taxon>Magnoliopsida</taxon>
        <taxon>eudicotyledons</taxon>
        <taxon>Gunneridae</taxon>
        <taxon>Pentapetalae</taxon>
        <taxon>rosids</taxon>
        <taxon>fabids</taxon>
        <taxon>Rosales</taxon>
        <taxon>Rosaceae</taxon>
        <taxon>Rosoideae</taxon>
        <taxon>Rosoideae incertae sedis</taxon>
        <taxon>Rosa</taxon>
    </lineage>
</organism>
<dbReference type="EMBL" id="PDCK01000042">
    <property type="protein sequence ID" value="PRQ36388.1"/>
    <property type="molecule type" value="Genomic_DNA"/>
</dbReference>
<dbReference type="InterPro" id="IPR035979">
    <property type="entry name" value="RBD_domain_sf"/>
</dbReference>
<feature type="domain" description="RRM" evidence="2">
    <location>
        <begin position="16"/>
        <end position="99"/>
    </location>
</feature>
<dbReference type="Gramene" id="PRQ36388">
    <property type="protein sequence ID" value="PRQ36388"/>
    <property type="gene ID" value="RchiOBHm_Chr4g0390961"/>
</dbReference>
<dbReference type="OMA" id="GRYNMKC"/>
<dbReference type="CDD" id="cd00590">
    <property type="entry name" value="RRM_SF"/>
    <property type="match status" value="1"/>
</dbReference>
<protein>
    <submittedName>
        <fullName evidence="3">Putative nucleotide-binding alpha-beta plait domain-containing protein</fullName>
    </submittedName>
</protein>
<dbReference type="InterPro" id="IPR053316">
    <property type="entry name" value="Epigenetic_reg_gene_expr"/>
</dbReference>
<dbReference type="SUPFAM" id="SSF54928">
    <property type="entry name" value="RNA-binding domain, RBD"/>
    <property type="match status" value="1"/>
</dbReference>
<dbReference type="OrthoDB" id="1913496at2759"/>
<evidence type="ECO:0000313" key="3">
    <source>
        <dbReference type="EMBL" id="PRQ36388.1"/>
    </source>
</evidence>
<dbReference type="PANTHER" id="PTHR36309">
    <property type="entry name" value="RNA-BINDING (RRM/RBD/RNP MOTIFS) FAMILY PROTEIN"/>
    <property type="match status" value="1"/>
</dbReference>
<evidence type="ECO:0000256" key="1">
    <source>
        <dbReference type="PROSITE-ProRule" id="PRU00176"/>
    </source>
</evidence>
<sequence length="199" mass="22770">MASEAEYSAFEEKVRRTVYLDNLSPQVTEPVVRKAISQFGTVKNVQFIPNYLETKNIPVSALVEMENPRQANAIVSEISHRPFMVGGIPRPVRAREAKPEMFEDRPAKPGRKIEFRWVETKDPDFEVANKLKQLAKDHALEVDIALNQQLEDEEKLAERQQGALKANHEKYEMINSVITDGTARRLAQHYHIPVADECF</sequence>
<accession>A0A2P6QQG2</accession>
<evidence type="ECO:0000259" key="2">
    <source>
        <dbReference type="PROSITE" id="PS50102"/>
    </source>
</evidence>
<proteinExistence type="predicted"/>
<dbReference type="STRING" id="74649.A0A2P6QQG2"/>
<dbReference type="AlphaFoldDB" id="A0A2P6QQG2"/>
<dbReference type="Pfam" id="PF00076">
    <property type="entry name" value="RRM_1"/>
    <property type="match status" value="1"/>
</dbReference>
<keyword evidence="1" id="KW-0694">RNA-binding</keyword>
<dbReference type="Gene3D" id="3.30.70.330">
    <property type="match status" value="1"/>
</dbReference>
<comment type="caution">
    <text evidence="3">The sequence shown here is derived from an EMBL/GenBank/DDBJ whole genome shotgun (WGS) entry which is preliminary data.</text>
</comment>
<dbReference type="PANTHER" id="PTHR36309:SF1">
    <property type="entry name" value="RNA-BINDING (RRM_RBD_RNP MOTIFS) FAMILY PROTEIN"/>
    <property type="match status" value="1"/>
</dbReference>
<dbReference type="PROSITE" id="PS50102">
    <property type="entry name" value="RRM"/>
    <property type="match status" value="1"/>
</dbReference>
<dbReference type="InterPro" id="IPR012677">
    <property type="entry name" value="Nucleotide-bd_a/b_plait_sf"/>
</dbReference>
<evidence type="ECO:0000313" key="4">
    <source>
        <dbReference type="Proteomes" id="UP000238479"/>
    </source>
</evidence>
<dbReference type="SMART" id="SM00360">
    <property type="entry name" value="RRM"/>
    <property type="match status" value="1"/>
</dbReference>
<dbReference type="Proteomes" id="UP000238479">
    <property type="component" value="Chromosome 4"/>
</dbReference>
<keyword evidence="4" id="KW-1185">Reference proteome</keyword>
<gene>
    <name evidence="3" type="ORF">RchiOBHm_Chr4g0390961</name>
</gene>
<reference evidence="3 4" key="1">
    <citation type="journal article" date="2018" name="Nat. Genet.">
        <title>The Rosa genome provides new insights in the design of modern roses.</title>
        <authorList>
            <person name="Bendahmane M."/>
        </authorList>
    </citation>
    <scope>NUCLEOTIDE SEQUENCE [LARGE SCALE GENOMIC DNA]</scope>
    <source>
        <strain evidence="4">cv. Old Blush</strain>
    </source>
</reference>